<keyword evidence="2" id="KW-0808">Transferase</keyword>
<organism evidence="2 3">
    <name type="scientific">Luethyella okanaganae</name>
    <dbReference type="NCBI Taxonomy" id="69372"/>
    <lineage>
        <taxon>Bacteria</taxon>
        <taxon>Bacillati</taxon>
        <taxon>Actinomycetota</taxon>
        <taxon>Actinomycetes</taxon>
        <taxon>Micrococcales</taxon>
        <taxon>Microbacteriaceae</taxon>
        <taxon>Luethyella</taxon>
    </lineage>
</organism>
<dbReference type="RefSeq" id="WP_386726325.1">
    <property type="nucleotide sequence ID" value="NZ_JBHSTP010000001.1"/>
</dbReference>
<name>A0ABW1V9D1_9MICO</name>
<reference evidence="3" key="1">
    <citation type="journal article" date="2019" name="Int. J. Syst. Evol. Microbiol.">
        <title>The Global Catalogue of Microorganisms (GCM) 10K type strain sequencing project: providing services to taxonomists for standard genome sequencing and annotation.</title>
        <authorList>
            <consortium name="The Broad Institute Genomics Platform"/>
            <consortium name="The Broad Institute Genome Sequencing Center for Infectious Disease"/>
            <person name="Wu L."/>
            <person name="Ma J."/>
        </authorList>
    </citation>
    <scope>NUCLEOTIDE SEQUENCE [LARGE SCALE GENOMIC DNA]</scope>
    <source>
        <strain evidence="3">CCUG 43304</strain>
    </source>
</reference>
<gene>
    <name evidence="2" type="ORF">ACFQB0_00755</name>
</gene>
<dbReference type="EC" id="2.7.7.65" evidence="2"/>
<evidence type="ECO:0000313" key="3">
    <source>
        <dbReference type="Proteomes" id="UP001596306"/>
    </source>
</evidence>
<dbReference type="Pfam" id="PF00990">
    <property type="entry name" value="GGDEF"/>
    <property type="match status" value="1"/>
</dbReference>
<accession>A0ABW1V9D1</accession>
<dbReference type="SMART" id="SM00267">
    <property type="entry name" value="GGDEF"/>
    <property type="match status" value="1"/>
</dbReference>
<keyword evidence="3" id="KW-1185">Reference proteome</keyword>
<dbReference type="InterPro" id="IPR029787">
    <property type="entry name" value="Nucleotide_cyclase"/>
</dbReference>
<dbReference type="PROSITE" id="PS50887">
    <property type="entry name" value="GGDEF"/>
    <property type="match status" value="1"/>
</dbReference>
<dbReference type="SUPFAM" id="SSF55073">
    <property type="entry name" value="Nucleotide cyclase"/>
    <property type="match status" value="1"/>
</dbReference>
<keyword evidence="2" id="KW-0548">Nucleotidyltransferase</keyword>
<dbReference type="InterPro" id="IPR043128">
    <property type="entry name" value="Rev_trsase/Diguanyl_cyclase"/>
</dbReference>
<evidence type="ECO:0000313" key="2">
    <source>
        <dbReference type="EMBL" id="MFC6354643.1"/>
    </source>
</evidence>
<dbReference type="EMBL" id="JBHSTP010000001">
    <property type="protein sequence ID" value="MFC6354643.1"/>
    <property type="molecule type" value="Genomic_DNA"/>
</dbReference>
<feature type="domain" description="GGDEF" evidence="1">
    <location>
        <begin position="31"/>
        <end position="164"/>
    </location>
</feature>
<proteinExistence type="predicted"/>
<sequence>MFAYTADGVLEAESYRRVLTDWLERAGYHDEQLAMMHVALDDIGEVNVAFGAVIGESFAQNLIALTRRFASPHSIIGADGPSRLLVAVPAIDAAAARSAAETIQEGLLETPSDRVIGLRPTVSIGIALSDYLGHGFDDLVVTARKVSATAAAAGGRVLVDVTVSESWAAAAAIRRLSFDGRQATIGEERRIATPCPES</sequence>
<dbReference type="GO" id="GO:0052621">
    <property type="term" value="F:diguanylate cyclase activity"/>
    <property type="evidence" value="ECO:0007669"/>
    <property type="project" value="UniProtKB-EC"/>
</dbReference>
<dbReference type="InterPro" id="IPR000160">
    <property type="entry name" value="GGDEF_dom"/>
</dbReference>
<dbReference type="Gene3D" id="3.30.70.270">
    <property type="match status" value="1"/>
</dbReference>
<evidence type="ECO:0000259" key="1">
    <source>
        <dbReference type="PROSITE" id="PS50887"/>
    </source>
</evidence>
<protein>
    <submittedName>
        <fullName evidence="2">Diguanylate cyclase domain-containing protein</fullName>
        <ecNumber evidence="2">2.7.7.65</ecNumber>
    </submittedName>
</protein>
<dbReference type="Proteomes" id="UP001596306">
    <property type="component" value="Unassembled WGS sequence"/>
</dbReference>
<comment type="caution">
    <text evidence="2">The sequence shown here is derived from an EMBL/GenBank/DDBJ whole genome shotgun (WGS) entry which is preliminary data.</text>
</comment>